<dbReference type="PRINTS" id="PR00081">
    <property type="entry name" value="GDHRDH"/>
</dbReference>
<dbReference type="PANTHER" id="PTHR43639">
    <property type="entry name" value="OXIDOREDUCTASE, SHORT-CHAIN DEHYDROGENASE/REDUCTASE FAMILY (AFU_ORTHOLOGUE AFUA_5G02870)"/>
    <property type="match status" value="1"/>
</dbReference>
<organism evidence="3 4">
    <name type="scientific">Vibrio gazogenes DSM 21264 = NBRC 103151</name>
    <dbReference type="NCBI Taxonomy" id="1123492"/>
    <lineage>
        <taxon>Bacteria</taxon>
        <taxon>Pseudomonadati</taxon>
        <taxon>Pseudomonadota</taxon>
        <taxon>Gammaproteobacteria</taxon>
        <taxon>Vibrionales</taxon>
        <taxon>Vibrionaceae</taxon>
        <taxon>Vibrio</taxon>
    </lineage>
</organism>
<protein>
    <submittedName>
        <fullName evidence="3">NAD(P)-dependent dehydrogenase, short-chain alcohol dehydrogenase family</fullName>
    </submittedName>
</protein>
<dbReference type="Gene3D" id="3.40.50.720">
    <property type="entry name" value="NAD(P)-binding Rossmann-like Domain"/>
    <property type="match status" value="1"/>
</dbReference>
<dbReference type="NCBIfam" id="NF006464">
    <property type="entry name" value="PRK08862.1"/>
    <property type="match status" value="1"/>
</dbReference>
<dbReference type="PANTHER" id="PTHR43639:SF1">
    <property type="entry name" value="SHORT-CHAIN DEHYDROGENASE_REDUCTASE FAMILY PROTEIN"/>
    <property type="match status" value="1"/>
</dbReference>
<evidence type="ECO:0000256" key="1">
    <source>
        <dbReference type="ARBA" id="ARBA00006484"/>
    </source>
</evidence>
<comment type="similarity">
    <text evidence="1">Belongs to the short-chain dehydrogenases/reductases (SDR) family.</text>
</comment>
<dbReference type="GO" id="GO:0016491">
    <property type="term" value="F:oxidoreductase activity"/>
    <property type="evidence" value="ECO:0007669"/>
    <property type="project" value="UniProtKB-KW"/>
</dbReference>
<sequence length="223" mass="24917">MHIKDSIILITSSATMLGSALAERFAQLGAKIVLTDTHQQDLLATYTRIRDLSASTSYFFLPDYTPSSIEALLNFITERYHEGPDILVNHWPNTPLPSVTDEQPLEMFTNSLTIMASTIFSFGQMSAERMRRDKKDGVIVNIISNTDQETVKGFENSASIVTGFTQSWAKELTPFNIRVGAVIPVLEAVDGESRPTPVLLDELIRNTEYIVENEYFSGRTMST</sequence>
<accession>A0A1M4XTA1</accession>
<dbReference type="RefSeq" id="WP_072956719.1">
    <property type="nucleotide sequence ID" value="NZ_FQUH01000004.1"/>
</dbReference>
<dbReference type="InterPro" id="IPR002347">
    <property type="entry name" value="SDR_fam"/>
</dbReference>
<dbReference type="CDD" id="cd05233">
    <property type="entry name" value="SDR_c"/>
    <property type="match status" value="1"/>
</dbReference>
<keyword evidence="2" id="KW-0560">Oxidoreductase</keyword>
<keyword evidence="4" id="KW-1185">Reference proteome</keyword>
<dbReference type="AlphaFoldDB" id="A0A1M4XTA1"/>
<dbReference type="SUPFAM" id="SSF51735">
    <property type="entry name" value="NAD(P)-binding Rossmann-fold domains"/>
    <property type="match status" value="1"/>
</dbReference>
<proteinExistence type="inferred from homology"/>
<dbReference type="Proteomes" id="UP000184159">
    <property type="component" value="Unassembled WGS sequence"/>
</dbReference>
<name>A0A1M4XTA1_VIBGA</name>
<dbReference type="EMBL" id="FQUH01000004">
    <property type="protein sequence ID" value="SHE96620.1"/>
    <property type="molecule type" value="Genomic_DNA"/>
</dbReference>
<dbReference type="InterPro" id="IPR036291">
    <property type="entry name" value="NAD(P)-bd_dom_sf"/>
</dbReference>
<reference evidence="4" key="1">
    <citation type="submission" date="2016-11" db="EMBL/GenBank/DDBJ databases">
        <authorList>
            <person name="Varghese N."/>
            <person name="Submissions S."/>
        </authorList>
    </citation>
    <scope>NUCLEOTIDE SEQUENCE [LARGE SCALE GENOMIC DNA]</scope>
    <source>
        <strain evidence="4">DSM 21264</strain>
    </source>
</reference>
<gene>
    <name evidence="3" type="ORF">SAMN02745781_01162</name>
</gene>
<evidence type="ECO:0000313" key="3">
    <source>
        <dbReference type="EMBL" id="SHE96620.1"/>
    </source>
</evidence>
<evidence type="ECO:0000256" key="2">
    <source>
        <dbReference type="ARBA" id="ARBA00023002"/>
    </source>
</evidence>
<dbReference type="Pfam" id="PF00106">
    <property type="entry name" value="adh_short"/>
    <property type="match status" value="1"/>
</dbReference>
<evidence type="ECO:0000313" key="4">
    <source>
        <dbReference type="Proteomes" id="UP000184159"/>
    </source>
</evidence>